<organism evidence="9 10">
    <name type="scientific">Caerostris darwini</name>
    <dbReference type="NCBI Taxonomy" id="1538125"/>
    <lineage>
        <taxon>Eukaryota</taxon>
        <taxon>Metazoa</taxon>
        <taxon>Ecdysozoa</taxon>
        <taxon>Arthropoda</taxon>
        <taxon>Chelicerata</taxon>
        <taxon>Arachnida</taxon>
        <taxon>Araneae</taxon>
        <taxon>Araneomorphae</taxon>
        <taxon>Entelegynae</taxon>
        <taxon>Araneoidea</taxon>
        <taxon>Araneidae</taxon>
        <taxon>Caerostris</taxon>
    </lineage>
</organism>
<keyword evidence="1" id="KW-0808">Transferase</keyword>
<evidence type="ECO:0000256" key="5">
    <source>
        <dbReference type="ARBA" id="ARBA00022801"/>
    </source>
</evidence>
<dbReference type="InterPro" id="IPR043502">
    <property type="entry name" value="DNA/RNA_pol_sf"/>
</dbReference>
<keyword evidence="3" id="KW-0540">Nuclease</keyword>
<keyword evidence="10" id="KW-1185">Reference proteome</keyword>
<evidence type="ECO:0000256" key="4">
    <source>
        <dbReference type="ARBA" id="ARBA00022759"/>
    </source>
</evidence>
<dbReference type="InterPro" id="IPR041373">
    <property type="entry name" value="RT_RNaseH"/>
</dbReference>
<name>A0AAV4U1P1_9ARAC</name>
<dbReference type="EMBL" id="BPLQ01002857">
    <property type="protein sequence ID" value="GIX96072.1"/>
    <property type="molecule type" value="Genomic_DNA"/>
</dbReference>
<evidence type="ECO:0000256" key="2">
    <source>
        <dbReference type="ARBA" id="ARBA00022695"/>
    </source>
</evidence>
<keyword evidence="5" id="KW-0378">Hydrolase</keyword>
<keyword evidence="4" id="KW-0255">Endonuclease</keyword>
<dbReference type="SUPFAM" id="SSF56672">
    <property type="entry name" value="DNA/RNA polymerases"/>
    <property type="match status" value="1"/>
</dbReference>
<evidence type="ECO:0000256" key="3">
    <source>
        <dbReference type="ARBA" id="ARBA00022722"/>
    </source>
</evidence>
<evidence type="ECO:0000313" key="9">
    <source>
        <dbReference type="EMBL" id="GIY51696.1"/>
    </source>
</evidence>
<dbReference type="GO" id="GO:0003964">
    <property type="term" value="F:RNA-directed DNA polymerase activity"/>
    <property type="evidence" value="ECO:0007669"/>
    <property type="project" value="UniProtKB-KW"/>
</dbReference>
<dbReference type="GO" id="GO:0003676">
    <property type="term" value="F:nucleic acid binding"/>
    <property type="evidence" value="ECO:0007669"/>
    <property type="project" value="InterPro"/>
</dbReference>
<feature type="domain" description="Reverse transcriptase RNase H-like" evidence="7">
    <location>
        <begin position="42"/>
        <end position="93"/>
    </location>
</feature>
<dbReference type="SUPFAM" id="SSF57756">
    <property type="entry name" value="Retrovirus zinc finger-like domains"/>
    <property type="match status" value="1"/>
</dbReference>
<dbReference type="GO" id="GO:0008270">
    <property type="term" value="F:zinc ion binding"/>
    <property type="evidence" value="ECO:0007669"/>
    <property type="project" value="InterPro"/>
</dbReference>
<keyword evidence="2" id="KW-0548">Nucleotidyltransferase</keyword>
<dbReference type="Proteomes" id="UP001054837">
    <property type="component" value="Unassembled WGS sequence"/>
</dbReference>
<gene>
    <name evidence="8" type="ORF">CDAR_377301</name>
    <name evidence="9" type="ORF">CDAR_495951</name>
</gene>
<dbReference type="AlphaFoldDB" id="A0AAV4U1P1"/>
<dbReference type="EMBL" id="BPLQ01010581">
    <property type="protein sequence ID" value="GIY51696.1"/>
    <property type="molecule type" value="Genomic_DNA"/>
</dbReference>
<keyword evidence="6" id="KW-0695">RNA-directed DNA polymerase</keyword>
<dbReference type="Pfam" id="PF17917">
    <property type="entry name" value="RT_RNaseH"/>
    <property type="match status" value="1"/>
</dbReference>
<protein>
    <recommendedName>
        <fullName evidence="7">Reverse transcriptase RNase H-like domain-containing protein</fullName>
    </recommendedName>
</protein>
<proteinExistence type="predicted"/>
<evidence type="ECO:0000313" key="8">
    <source>
        <dbReference type="EMBL" id="GIX96072.1"/>
    </source>
</evidence>
<comment type="caution">
    <text evidence="9">The sequence shown here is derived from an EMBL/GenBank/DDBJ whole genome shotgun (WGS) entry which is preliminary data.</text>
</comment>
<dbReference type="Gene3D" id="4.10.60.10">
    <property type="entry name" value="Zinc finger, CCHC-type"/>
    <property type="match status" value="1"/>
</dbReference>
<evidence type="ECO:0000313" key="10">
    <source>
        <dbReference type="Proteomes" id="UP001054837"/>
    </source>
</evidence>
<reference evidence="9 10" key="1">
    <citation type="submission" date="2021-06" db="EMBL/GenBank/DDBJ databases">
        <title>Caerostris darwini draft genome.</title>
        <authorList>
            <person name="Kono N."/>
            <person name="Arakawa K."/>
        </authorList>
    </citation>
    <scope>NUCLEOTIDE SEQUENCE [LARGE SCALE GENOMIC DNA]</scope>
</reference>
<sequence>MAENNDKNQPPSQRRDRKPLKYFYCGRLGHIASECERKRRRSESGFQHPISFTSRKLGTIEVKYSVVEKVALGVVFGINHFKNYLYGSHFIVY</sequence>
<dbReference type="GO" id="GO:0016787">
    <property type="term" value="F:hydrolase activity"/>
    <property type="evidence" value="ECO:0007669"/>
    <property type="project" value="UniProtKB-KW"/>
</dbReference>
<accession>A0AAV4U1P1</accession>
<evidence type="ECO:0000259" key="7">
    <source>
        <dbReference type="Pfam" id="PF17917"/>
    </source>
</evidence>
<dbReference type="GO" id="GO:0004519">
    <property type="term" value="F:endonuclease activity"/>
    <property type="evidence" value="ECO:0007669"/>
    <property type="project" value="UniProtKB-KW"/>
</dbReference>
<evidence type="ECO:0000256" key="6">
    <source>
        <dbReference type="ARBA" id="ARBA00022918"/>
    </source>
</evidence>
<evidence type="ECO:0000256" key="1">
    <source>
        <dbReference type="ARBA" id="ARBA00022679"/>
    </source>
</evidence>
<dbReference type="InterPro" id="IPR036875">
    <property type="entry name" value="Znf_CCHC_sf"/>
</dbReference>